<dbReference type="InterPro" id="IPR047128">
    <property type="entry name" value="PhyH"/>
</dbReference>
<dbReference type="SUPFAM" id="SSF51197">
    <property type="entry name" value="Clavaminate synthase-like"/>
    <property type="match status" value="1"/>
</dbReference>
<comment type="pathway">
    <text evidence="3">Lipid metabolism; fatty acid metabolism.</text>
</comment>
<proteinExistence type="inferred from homology"/>
<keyword evidence="6" id="KW-0847">Vitamin C</keyword>
<evidence type="ECO:0000256" key="3">
    <source>
        <dbReference type="ARBA" id="ARBA00004872"/>
    </source>
</evidence>
<reference evidence="13" key="3">
    <citation type="submission" date="2023-05" db="EMBL/GenBank/DDBJ databases">
        <authorList>
            <person name="Smith C.H."/>
        </authorList>
    </citation>
    <scope>NUCLEOTIDE SEQUENCE</scope>
    <source>
        <strain evidence="13">CHS0354</strain>
        <tissue evidence="13">Mantle</tissue>
    </source>
</reference>
<evidence type="ECO:0000256" key="7">
    <source>
        <dbReference type="ARBA" id="ARBA00022964"/>
    </source>
</evidence>
<dbReference type="Gene3D" id="2.60.120.620">
    <property type="entry name" value="q2cbj1_9rhob like domain"/>
    <property type="match status" value="1"/>
</dbReference>
<evidence type="ECO:0000256" key="4">
    <source>
        <dbReference type="ARBA" id="ARBA00005830"/>
    </source>
</evidence>
<evidence type="ECO:0000256" key="1">
    <source>
        <dbReference type="ARBA" id="ARBA00001961"/>
    </source>
</evidence>
<dbReference type="GO" id="GO:0046872">
    <property type="term" value="F:metal ion binding"/>
    <property type="evidence" value="ECO:0007669"/>
    <property type="project" value="UniProtKB-KW"/>
</dbReference>
<dbReference type="EC" id="1.14.11.18" evidence="10"/>
<dbReference type="GO" id="GO:0001561">
    <property type="term" value="P:fatty acid alpha-oxidation"/>
    <property type="evidence" value="ECO:0007669"/>
    <property type="project" value="InterPro"/>
</dbReference>
<evidence type="ECO:0000256" key="8">
    <source>
        <dbReference type="ARBA" id="ARBA00023002"/>
    </source>
</evidence>
<organism evidence="13 14">
    <name type="scientific">Potamilus streckersoni</name>
    <dbReference type="NCBI Taxonomy" id="2493646"/>
    <lineage>
        <taxon>Eukaryota</taxon>
        <taxon>Metazoa</taxon>
        <taxon>Spiralia</taxon>
        <taxon>Lophotrochozoa</taxon>
        <taxon>Mollusca</taxon>
        <taxon>Bivalvia</taxon>
        <taxon>Autobranchia</taxon>
        <taxon>Heteroconchia</taxon>
        <taxon>Palaeoheterodonta</taxon>
        <taxon>Unionida</taxon>
        <taxon>Unionoidea</taxon>
        <taxon>Unionidae</taxon>
        <taxon>Ambleminae</taxon>
        <taxon>Lampsilini</taxon>
        <taxon>Potamilus</taxon>
    </lineage>
</organism>
<evidence type="ECO:0000256" key="6">
    <source>
        <dbReference type="ARBA" id="ARBA00022896"/>
    </source>
</evidence>
<evidence type="ECO:0000256" key="9">
    <source>
        <dbReference type="ARBA" id="ARBA00023004"/>
    </source>
</evidence>
<accession>A0AAE0S613</accession>
<dbReference type="GO" id="GO:0048244">
    <property type="term" value="F:phytanoyl-CoA dioxygenase activity"/>
    <property type="evidence" value="ECO:0007669"/>
    <property type="project" value="UniProtKB-EC"/>
</dbReference>
<dbReference type="PANTHER" id="PTHR21308:SF1">
    <property type="entry name" value="PHYTANOYL-COA DIOXYGENASE, PEROXISOMAL"/>
    <property type="match status" value="1"/>
</dbReference>
<evidence type="ECO:0000256" key="5">
    <source>
        <dbReference type="ARBA" id="ARBA00022723"/>
    </source>
</evidence>
<keyword evidence="9" id="KW-0408">Iron</keyword>
<dbReference type="AlphaFoldDB" id="A0AAE0S613"/>
<comment type="cofactor">
    <cofactor evidence="1">
        <name>L-ascorbate</name>
        <dbReference type="ChEBI" id="CHEBI:38290"/>
    </cofactor>
</comment>
<protein>
    <recommendedName>
        <fullName evidence="10">phytanoyl-CoA dioxygenase</fullName>
        <ecNumber evidence="10">1.14.11.18</ecNumber>
    </recommendedName>
    <alternativeName>
        <fullName evidence="11">Phytanic acid oxidase</fullName>
    </alternativeName>
    <alternativeName>
        <fullName evidence="12">Phytanoyl-CoA alpha-hydroxylase</fullName>
    </alternativeName>
</protein>
<dbReference type="EMBL" id="JAEAOA010002240">
    <property type="protein sequence ID" value="KAK3585867.1"/>
    <property type="molecule type" value="Genomic_DNA"/>
</dbReference>
<evidence type="ECO:0000256" key="12">
    <source>
        <dbReference type="ARBA" id="ARBA00034924"/>
    </source>
</evidence>
<evidence type="ECO:0000256" key="2">
    <source>
        <dbReference type="ARBA" id="ARBA00001962"/>
    </source>
</evidence>
<comment type="cofactor">
    <cofactor evidence="2">
        <name>Fe cation</name>
        <dbReference type="ChEBI" id="CHEBI:24875"/>
    </cofactor>
</comment>
<evidence type="ECO:0000256" key="10">
    <source>
        <dbReference type="ARBA" id="ARBA00034809"/>
    </source>
</evidence>
<sequence length="329" mass="37894">MAERLRIVLNHVSPKVSSVKSESTAGTYNHRPSFKYTLNNLKLTEDQRQFYEENGYLVIRNLVPKEKLEKYRMRFEQICQGGVKVPGLTVMRDVAIAKSEFVPGQQAITKIQDFQRDDELFDYCALPEILDYIEAFCGKNIIACHTMLINKPPDPGKKTSRHPMHQDLHYFPFRPAEKIVCSWTAMQKVNRENGCLVVLPGTHKGELLQHDYPQWEGGVNKMYHGVRDYSPDQPRVHLEMEAGDTVFFHPLLIHGSGMNKTEGFRKSISCHYASADCYFIDVKGTSQDIIADEIADLVCRRYPTLKKEDVTFSDVWKFKSRPVRGTETW</sequence>
<gene>
    <name evidence="13" type="ORF">CHS0354_038399</name>
</gene>
<evidence type="ECO:0000313" key="13">
    <source>
        <dbReference type="EMBL" id="KAK3585867.1"/>
    </source>
</evidence>
<dbReference type="GO" id="GO:0031418">
    <property type="term" value="F:L-ascorbic acid binding"/>
    <property type="evidence" value="ECO:0007669"/>
    <property type="project" value="UniProtKB-KW"/>
</dbReference>
<keyword evidence="7" id="KW-0223">Dioxygenase</keyword>
<keyword evidence="14" id="KW-1185">Reference proteome</keyword>
<dbReference type="GO" id="GO:0005777">
    <property type="term" value="C:peroxisome"/>
    <property type="evidence" value="ECO:0007669"/>
    <property type="project" value="UniProtKB-ARBA"/>
</dbReference>
<evidence type="ECO:0000313" key="14">
    <source>
        <dbReference type="Proteomes" id="UP001195483"/>
    </source>
</evidence>
<evidence type="ECO:0000256" key="11">
    <source>
        <dbReference type="ARBA" id="ARBA00034921"/>
    </source>
</evidence>
<keyword evidence="5" id="KW-0479">Metal-binding</keyword>
<comment type="similarity">
    <text evidence="4">Belongs to the PhyH family.</text>
</comment>
<dbReference type="FunFam" id="2.60.120.620:FF:000012">
    <property type="entry name" value="Phytanoyl-CoA dioxygenase, peroxisomal"/>
    <property type="match status" value="1"/>
</dbReference>
<dbReference type="Proteomes" id="UP001195483">
    <property type="component" value="Unassembled WGS sequence"/>
</dbReference>
<dbReference type="InterPro" id="IPR008775">
    <property type="entry name" value="Phytyl_CoA_dOase-like"/>
</dbReference>
<reference evidence="13" key="2">
    <citation type="journal article" date="2021" name="Genome Biol. Evol.">
        <title>Developing a high-quality reference genome for a parasitic bivalve with doubly uniparental inheritance (Bivalvia: Unionida).</title>
        <authorList>
            <person name="Smith C.H."/>
        </authorList>
    </citation>
    <scope>NUCLEOTIDE SEQUENCE</scope>
    <source>
        <strain evidence="13">CHS0354</strain>
        <tissue evidence="13">Mantle</tissue>
    </source>
</reference>
<dbReference type="PANTHER" id="PTHR21308">
    <property type="entry name" value="PHYTANOYL-COA ALPHA-HYDROXYLASE"/>
    <property type="match status" value="1"/>
</dbReference>
<keyword evidence="8" id="KW-0560">Oxidoreductase</keyword>
<dbReference type="Pfam" id="PF05721">
    <property type="entry name" value="PhyH"/>
    <property type="match status" value="1"/>
</dbReference>
<reference evidence="13" key="1">
    <citation type="journal article" date="2021" name="Genome Biol. Evol.">
        <title>A High-Quality Reference Genome for a Parasitic Bivalve with Doubly Uniparental Inheritance (Bivalvia: Unionida).</title>
        <authorList>
            <person name="Smith C.H."/>
        </authorList>
    </citation>
    <scope>NUCLEOTIDE SEQUENCE</scope>
    <source>
        <strain evidence="13">CHS0354</strain>
    </source>
</reference>
<name>A0AAE0S613_9BIVA</name>
<comment type="caution">
    <text evidence="13">The sequence shown here is derived from an EMBL/GenBank/DDBJ whole genome shotgun (WGS) entry which is preliminary data.</text>
</comment>